<keyword evidence="5" id="KW-1185">Reference proteome</keyword>
<protein>
    <submittedName>
        <fullName evidence="4">Rifin</fullName>
    </submittedName>
</protein>
<proteinExistence type="predicted"/>
<keyword evidence="2" id="KW-1133">Transmembrane helix</keyword>
<accession>A0A060RM18</accession>
<dbReference type="VEuPathDB" id="PlasmoDB:PRCDC_0025100"/>
<dbReference type="VEuPathDB" id="PlasmoDB:PRG01_0101000"/>
<organism evidence="4 5">
    <name type="scientific">Plasmodium reichenowi</name>
    <dbReference type="NCBI Taxonomy" id="5854"/>
    <lineage>
        <taxon>Eukaryota</taxon>
        <taxon>Sar</taxon>
        <taxon>Alveolata</taxon>
        <taxon>Apicomplexa</taxon>
        <taxon>Aconoidasida</taxon>
        <taxon>Haemosporida</taxon>
        <taxon>Plasmodiidae</taxon>
        <taxon>Plasmodium</taxon>
        <taxon>Plasmodium (Laverania)</taxon>
    </lineage>
</organism>
<dbReference type="EMBL" id="HG810447">
    <property type="protein sequence ID" value="CDO61614.1"/>
    <property type="molecule type" value="Genomic_DNA"/>
</dbReference>
<keyword evidence="2" id="KW-0812">Transmembrane</keyword>
<feature type="compositionally biased region" description="Basic and acidic residues" evidence="1">
    <location>
        <begin position="90"/>
        <end position="100"/>
    </location>
</feature>
<evidence type="ECO:0000256" key="2">
    <source>
        <dbReference type="SAM" id="Phobius"/>
    </source>
</evidence>
<dbReference type="Pfam" id="PF02009">
    <property type="entry name" value="RIFIN"/>
    <property type="match status" value="1"/>
</dbReference>
<reference evidence="4" key="1">
    <citation type="submission" date="2014-01" db="EMBL/GenBank/DDBJ databases">
        <authorList>
            <person name="Aslett M."/>
        </authorList>
    </citation>
    <scope>NUCLEOTIDE SEQUENCE</scope>
    <source>
        <strain evidence="4">CDC</strain>
    </source>
</reference>
<feature type="transmembrane region" description="Helical" evidence="2">
    <location>
        <begin position="299"/>
        <end position="321"/>
    </location>
</feature>
<feature type="region of interest" description="Disordered" evidence="1">
    <location>
        <begin position="81"/>
        <end position="100"/>
    </location>
</feature>
<keyword evidence="2" id="KW-0472">Membrane</keyword>
<evidence type="ECO:0000256" key="1">
    <source>
        <dbReference type="SAM" id="MobiDB-lite"/>
    </source>
</evidence>
<gene>
    <name evidence="4" type="primary">RIF</name>
    <name evidence="4" type="ORF">PRCDC_0025100</name>
</gene>
<evidence type="ECO:0000313" key="4">
    <source>
        <dbReference type="EMBL" id="CDO61614.1"/>
    </source>
</evidence>
<sequence length="341" mass="37395">MKLHYSKILLFVIALNILVTSYHEHNNNEPYVTTHHTATTISRVLSEKDIESSSYDKDADMKSVKEKFDRQTSQRFEEYEERMKQKRQKSKEERDKKTQEIIDKDKMDKSLAQKVEIGCLRCGCALGGVAASVGIFGTVAVKELAKAAMTAAEITAKEAAIAEAAAKGAEAAIDAVIEGLKKLYVSNLDGKELVSYITAQNYNNVTKIALAINRQYDASSCILGIGGSGAQKPICPWVKANFEAAGNDASAYKSIEIAVKPIVSNAETLAGKVTEKAIEDAILDSTLAVDAKYAICQTAITASVVAILVIVLVMIIIYLVLRYRRKTKMNKKAQYTKLLEE</sequence>
<dbReference type="Proteomes" id="UP000027581">
    <property type="component" value="Unassembled WGS sequence"/>
</dbReference>
<feature type="signal peptide" evidence="3">
    <location>
        <begin position="1"/>
        <end position="21"/>
    </location>
</feature>
<reference evidence="4" key="2">
    <citation type="submission" date="2014-05" db="EMBL/GenBank/DDBJ databases">
        <title>The genome sequences of chimpanzee malaria parasites reveal the path to human adaptation.</title>
        <authorList>
            <person name="Otto T.D."/>
            <person name="Rayner J.C."/>
            <person name="Boehme U."/>
            <person name="Pain A."/>
            <person name="Spottiswoode N."/>
            <person name="Sanders M."/>
            <person name="Quail M."/>
            <person name="Ollomo B."/>
            <person name="Renaud F."/>
            <person name="Thomas A.W."/>
            <person name="Prugnolle F."/>
            <person name="Conway D.J."/>
            <person name="Newbold C."/>
            <person name="Berriman M."/>
        </authorList>
    </citation>
    <scope>NUCLEOTIDE SEQUENCE [LARGE SCALE GENOMIC DNA]</scope>
    <source>
        <strain evidence="4">CDC</strain>
    </source>
</reference>
<dbReference type="NCBIfam" id="TIGR01477">
    <property type="entry name" value="RIFIN"/>
    <property type="match status" value="1"/>
</dbReference>
<feature type="chain" id="PRO_5001591046" evidence="3">
    <location>
        <begin position="22"/>
        <end position="341"/>
    </location>
</feature>
<keyword evidence="3" id="KW-0732">Signal</keyword>
<dbReference type="PhylomeDB" id="A0A060RM18"/>
<evidence type="ECO:0000313" key="5">
    <source>
        <dbReference type="Proteomes" id="UP000027581"/>
    </source>
</evidence>
<dbReference type="InterPro" id="IPR006373">
    <property type="entry name" value="VSA_Rifin"/>
</dbReference>
<name>A0A060RM18_PLARE</name>
<dbReference type="AlphaFoldDB" id="A0A060RM18"/>
<evidence type="ECO:0000256" key="3">
    <source>
        <dbReference type="SAM" id="SignalP"/>
    </source>
</evidence>